<protein>
    <submittedName>
        <fullName evidence="1">Uncharacterized protein</fullName>
    </submittedName>
</protein>
<organism evidence="1 2">
    <name type="scientific">Ixodes persulcatus</name>
    <name type="common">Taiga tick</name>
    <dbReference type="NCBI Taxonomy" id="34615"/>
    <lineage>
        <taxon>Eukaryota</taxon>
        <taxon>Metazoa</taxon>
        <taxon>Ecdysozoa</taxon>
        <taxon>Arthropoda</taxon>
        <taxon>Chelicerata</taxon>
        <taxon>Arachnida</taxon>
        <taxon>Acari</taxon>
        <taxon>Parasitiformes</taxon>
        <taxon>Ixodida</taxon>
        <taxon>Ixodoidea</taxon>
        <taxon>Ixodidae</taxon>
        <taxon>Ixodinae</taxon>
        <taxon>Ixodes</taxon>
    </lineage>
</organism>
<dbReference type="Proteomes" id="UP000805193">
    <property type="component" value="Unassembled WGS sequence"/>
</dbReference>
<gene>
    <name evidence="1" type="ORF">HPB47_012600</name>
</gene>
<accession>A0AC60NT19</accession>
<evidence type="ECO:0000313" key="1">
    <source>
        <dbReference type="EMBL" id="KAG0410283.1"/>
    </source>
</evidence>
<name>A0AC60NT19_IXOPE</name>
<dbReference type="EMBL" id="JABSTQ010011538">
    <property type="protein sequence ID" value="KAG0410283.1"/>
    <property type="molecule type" value="Genomic_DNA"/>
</dbReference>
<comment type="caution">
    <text evidence="1">The sequence shown here is derived from an EMBL/GenBank/DDBJ whole genome shotgun (WGS) entry which is preliminary data.</text>
</comment>
<keyword evidence="2" id="KW-1185">Reference proteome</keyword>
<sequence>MRVKPIDQKHGAFGRWAAADTTGPDVAPKRRRRRSPRATATSTVGSATNVPAMDAPSTSGQANRASLFAALQGKITVLKQEIIAAEQSLDQVQPEDIPQLKTALLQVSKMISQMEAAADYLNVQRLNMKNEIRTYQDENIHLQGALIRERRKSQGKDRGSAFSPRWGRGIPPPPPPPPKRENVVYNSMRSYIFPPTATRPLNEDESSVIDLTFDGAGSSASSARTASNAASNPGTSGVRRLRGSAR</sequence>
<evidence type="ECO:0000313" key="2">
    <source>
        <dbReference type="Proteomes" id="UP000805193"/>
    </source>
</evidence>
<proteinExistence type="predicted"/>
<reference evidence="1 2" key="1">
    <citation type="journal article" date="2020" name="Cell">
        <title>Large-Scale Comparative Analyses of Tick Genomes Elucidate Their Genetic Diversity and Vector Capacities.</title>
        <authorList>
            <consortium name="Tick Genome and Microbiome Consortium (TIGMIC)"/>
            <person name="Jia N."/>
            <person name="Wang J."/>
            <person name="Shi W."/>
            <person name="Du L."/>
            <person name="Sun Y."/>
            <person name="Zhan W."/>
            <person name="Jiang J.F."/>
            <person name="Wang Q."/>
            <person name="Zhang B."/>
            <person name="Ji P."/>
            <person name="Bell-Sakyi L."/>
            <person name="Cui X.M."/>
            <person name="Yuan T.T."/>
            <person name="Jiang B.G."/>
            <person name="Yang W.F."/>
            <person name="Lam T.T."/>
            <person name="Chang Q.C."/>
            <person name="Ding S.J."/>
            <person name="Wang X.J."/>
            <person name="Zhu J.G."/>
            <person name="Ruan X.D."/>
            <person name="Zhao L."/>
            <person name="Wei J.T."/>
            <person name="Ye R.Z."/>
            <person name="Que T.C."/>
            <person name="Du C.H."/>
            <person name="Zhou Y.H."/>
            <person name="Cheng J.X."/>
            <person name="Dai P.F."/>
            <person name="Guo W.B."/>
            <person name="Han X.H."/>
            <person name="Huang E.J."/>
            <person name="Li L.F."/>
            <person name="Wei W."/>
            <person name="Gao Y.C."/>
            <person name="Liu J.Z."/>
            <person name="Shao H.Z."/>
            <person name="Wang X."/>
            <person name="Wang C.C."/>
            <person name="Yang T.C."/>
            <person name="Huo Q.B."/>
            <person name="Li W."/>
            <person name="Chen H.Y."/>
            <person name="Chen S.E."/>
            <person name="Zhou L.G."/>
            <person name="Ni X.B."/>
            <person name="Tian J.H."/>
            <person name="Sheng Y."/>
            <person name="Liu T."/>
            <person name="Pan Y.S."/>
            <person name="Xia L.Y."/>
            <person name="Li J."/>
            <person name="Zhao F."/>
            <person name="Cao W.C."/>
        </authorList>
    </citation>
    <scope>NUCLEOTIDE SEQUENCE [LARGE SCALE GENOMIC DNA]</scope>
    <source>
        <strain evidence="1">Iper-2018</strain>
    </source>
</reference>